<name>A0A2N6VJI9_9MICO</name>
<dbReference type="Proteomes" id="UP000235598">
    <property type="component" value="Unassembled WGS sequence"/>
</dbReference>
<proteinExistence type="predicted"/>
<evidence type="ECO:0000256" key="1">
    <source>
        <dbReference type="SAM" id="MobiDB-lite"/>
    </source>
</evidence>
<feature type="non-terminal residue" evidence="2">
    <location>
        <position position="35"/>
    </location>
</feature>
<dbReference type="EMBL" id="PNHK01000192">
    <property type="protein sequence ID" value="PMD04286.1"/>
    <property type="molecule type" value="Genomic_DNA"/>
</dbReference>
<reference evidence="2 3" key="1">
    <citation type="submission" date="2017-09" db="EMBL/GenBank/DDBJ databases">
        <title>Bacterial strain isolated from the female urinary microbiota.</title>
        <authorList>
            <person name="Thomas-White K."/>
            <person name="Kumar N."/>
            <person name="Forster S."/>
            <person name="Putonti C."/>
            <person name="Lawley T."/>
            <person name="Wolfe A.J."/>
        </authorList>
    </citation>
    <scope>NUCLEOTIDE SEQUENCE [LARGE SCALE GENOMIC DNA]</scope>
    <source>
        <strain evidence="2 3">UMB1301</strain>
    </source>
</reference>
<evidence type="ECO:0000313" key="2">
    <source>
        <dbReference type="EMBL" id="PMD04286.1"/>
    </source>
</evidence>
<feature type="non-terminal residue" evidence="2">
    <location>
        <position position="1"/>
    </location>
</feature>
<evidence type="ECO:0000313" key="3">
    <source>
        <dbReference type="Proteomes" id="UP000235598"/>
    </source>
</evidence>
<dbReference type="AlphaFoldDB" id="A0A2N6VJI9"/>
<gene>
    <name evidence="2" type="ORF">CJ199_12950</name>
</gene>
<feature type="region of interest" description="Disordered" evidence="1">
    <location>
        <begin position="14"/>
        <end position="35"/>
    </location>
</feature>
<accession>A0A2N6VJI9</accession>
<comment type="caution">
    <text evidence="2">The sequence shown here is derived from an EMBL/GenBank/DDBJ whole genome shotgun (WGS) entry which is preliminary data.</text>
</comment>
<sequence>EALSGLAQSDISDHWIHHRRPKQDDSVRPAAVLML</sequence>
<organism evidence="2 3">
    <name type="scientific">Brevibacterium paucivorans</name>
    <dbReference type="NCBI Taxonomy" id="170994"/>
    <lineage>
        <taxon>Bacteria</taxon>
        <taxon>Bacillati</taxon>
        <taxon>Actinomycetota</taxon>
        <taxon>Actinomycetes</taxon>
        <taxon>Micrococcales</taxon>
        <taxon>Brevibacteriaceae</taxon>
        <taxon>Brevibacterium</taxon>
    </lineage>
</organism>
<protein>
    <submittedName>
        <fullName evidence="2">CoA pyrophosphatase</fullName>
    </submittedName>
</protein>